<feature type="region of interest" description="Disordered" evidence="3">
    <location>
        <begin position="1313"/>
        <end position="1351"/>
    </location>
</feature>
<keyword evidence="1" id="KW-0945">Host-virus interaction</keyword>
<evidence type="ECO:0000313" key="4">
    <source>
        <dbReference type="EMBL" id="EAY06952.1"/>
    </source>
</evidence>
<feature type="compositionally biased region" description="Low complexity" evidence="3">
    <location>
        <begin position="1411"/>
        <end position="1420"/>
    </location>
</feature>
<evidence type="ECO:0000256" key="3">
    <source>
        <dbReference type="SAM" id="MobiDB-lite"/>
    </source>
</evidence>
<feature type="region of interest" description="Disordered" evidence="3">
    <location>
        <begin position="1374"/>
        <end position="1455"/>
    </location>
</feature>
<feature type="region of interest" description="Disordered" evidence="3">
    <location>
        <begin position="1066"/>
        <end position="1158"/>
    </location>
</feature>
<dbReference type="VEuPathDB" id="TrichDB:TVAGG3_0838300"/>
<feature type="region of interest" description="Disordered" evidence="3">
    <location>
        <begin position="663"/>
        <end position="711"/>
    </location>
</feature>
<feature type="compositionally biased region" description="Basic and acidic residues" evidence="3">
    <location>
        <begin position="1125"/>
        <end position="1151"/>
    </location>
</feature>
<feature type="region of interest" description="Disordered" evidence="3">
    <location>
        <begin position="1590"/>
        <end position="1659"/>
    </location>
</feature>
<reference evidence="4" key="2">
    <citation type="journal article" date="2007" name="Science">
        <title>Draft genome sequence of the sexually transmitted pathogen Trichomonas vaginalis.</title>
        <authorList>
            <person name="Carlton J.M."/>
            <person name="Hirt R.P."/>
            <person name="Silva J.C."/>
            <person name="Delcher A.L."/>
            <person name="Schatz M."/>
            <person name="Zhao Q."/>
            <person name="Wortman J.R."/>
            <person name="Bidwell S.L."/>
            <person name="Alsmark U.C.M."/>
            <person name="Besteiro S."/>
            <person name="Sicheritz-Ponten T."/>
            <person name="Noel C.J."/>
            <person name="Dacks J.B."/>
            <person name="Foster P.G."/>
            <person name="Simillion C."/>
            <person name="Van de Peer Y."/>
            <person name="Miranda-Saavedra D."/>
            <person name="Barton G.J."/>
            <person name="Westrop G.D."/>
            <person name="Mueller S."/>
            <person name="Dessi D."/>
            <person name="Fiori P.L."/>
            <person name="Ren Q."/>
            <person name="Paulsen I."/>
            <person name="Zhang H."/>
            <person name="Bastida-Corcuera F.D."/>
            <person name="Simoes-Barbosa A."/>
            <person name="Brown M.T."/>
            <person name="Hayes R.D."/>
            <person name="Mukherjee M."/>
            <person name="Okumura C.Y."/>
            <person name="Schneider R."/>
            <person name="Smith A.J."/>
            <person name="Vanacova S."/>
            <person name="Villalvazo M."/>
            <person name="Haas B.J."/>
            <person name="Pertea M."/>
            <person name="Feldblyum T.V."/>
            <person name="Utterback T.R."/>
            <person name="Shu C.L."/>
            <person name="Osoegawa K."/>
            <person name="de Jong P.J."/>
            <person name="Hrdy I."/>
            <person name="Horvathova L."/>
            <person name="Zubacova Z."/>
            <person name="Dolezal P."/>
            <person name="Malik S.B."/>
            <person name="Logsdon J.M. Jr."/>
            <person name="Henze K."/>
            <person name="Gupta A."/>
            <person name="Wang C.C."/>
            <person name="Dunne R.L."/>
            <person name="Upcroft J.A."/>
            <person name="Upcroft P."/>
            <person name="White O."/>
            <person name="Salzberg S.L."/>
            <person name="Tang P."/>
            <person name="Chiu C.-H."/>
            <person name="Lee Y.-S."/>
            <person name="Embley T.M."/>
            <person name="Coombs G.H."/>
            <person name="Mottram J.C."/>
            <person name="Tachezy J."/>
            <person name="Fraser-Liggett C.M."/>
            <person name="Johnson P.J."/>
        </authorList>
    </citation>
    <scope>NUCLEOTIDE SEQUENCE [LARGE SCALE GENOMIC DNA]</scope>
    <source>
        <strain evidence="4">G3</strain>
    </source>
</reference>
<accession>A2EK59</accession>
<feature type="region of interest" description="Disordered" evidence="3">
    <location>
        <begin position="232"/>
        <end position="252"/>
    </location>
</feature>
<feature type="coiled-coil region" evidence="2">
    <location>
        <begin position="154"/>
        <end position="181"/>
    </location>
</feature>
<dbReference type="PANTHER" id="PTHR13037:SF24">
    <property type="entry name" value="POLYCOMB PROTEIN PCL-RELATED"/>
    <property type="match status" value="1"/>
</dbReference>
<dbReference type="InParanoid" id="A2EK59"/>
<feature type="compositionally biased region" description="Acidic residues" evidence="3">
    <location>
        <begin position="1380"/>
        <end position="1393"/>
    </location>
</feature>
<proteinExistence type="predicted"/>
<dbReference type="KEGG" id="tva:4764835"/>
<dbReference type="VEuPathDB" id="TrichDB:TVAG_099920"/>
<dbReference type="EMBL" id="DS113411">
    <property type="protein sequence ID" value="EAY06952.1"/>
    <property type="molecule type" value="Genomic_DNA"/>
</dbReference>
<dbReference type="Proteomes" id="UP000001542">
    <property type="component" value="Unassembled WGS sequence"/>
</dbReference>
<feature type="compositionally biased region" description="Pro residues" evidence="3">
    <location>
        <begin position="1335"/>
        <end position="1344"/>
    </location>
</feature>
<evidence type="ECO:0000256" key="1">
    <source>
        <dbReference type="ARBA" id="ARBA00022581"/>
    </source>
</evidence>
<keyword evidence="5" id="KW-1185">Reference proteome</keyword>
<name>A2EK59_TRIV3</name>
<organism evidence="4 5">
    <name type="scientific">Trichomonas vaginalis (strain ATCC PRA-98 / G3)</name>
    <dbReference type="NCBI Taxonomy" id="412133"/>
    <lineage>
        <taxon>Eukaryota</taxon>
        <taxon>Metamonada</taxon>
        <taxon>Parabasalia</taxon>
        <taxon>Trichomonadida</taxon>
        <taxon>Trichomonadidae</taxon>
        <taxon>Trichomonas</taxon>
    </lineage>
</organism>
<feature type="compositionally biased region" description="Polar residues" evidence="3">
    <location>
        <begin position="663"/>
        <end position="674"/>
    </location>
</feature>
<gene>
    <name evidence="4" type="ORF">TVAG_099920</name>
</gene>
<protein>
    <submittedName>
        <fullName evidence="4">Uncharacterized protein</fullName>
    </submittedName>
</protein>
<reference evidence="4" key="1">
    <citation type="submission" date="2006-10" db="EMBL/GenBank/DDBJ databases">
        <authorList>
            <person name="Amadeo P."/>
            <person name="Zhao Q."/>
            <person name="Wortman J."/>
            <person name="Fraser-Liggett C."/>
            <person name="Carlton J."/>
        </authorList>
    </citation>
    <scope>NUCLEOTIDE SEQUENCE</scope>
    <source>
        <strain evidence="4">G3</strain>
    </source>
</reference>
<sequence>MTTEGLENLIQDPDVFALGIDSGPIKEVLVEIAQRVDSLQMKLQKQQNPQNSFDNDEIRDINIRLNELSKAQQQQNTDFTNEVHELKQFFNYQMKDLRETFDKSEKALNDRISGIQIPTPTIIQTQSKPSEPVVQYVPQTIVQEVAPKDDGVQMKKLTYDVQALKERIDSLISTINLLKEERTMPSVKIDQIPTDDTYQEKIPTPKLDTIKNQDIVPPANDLVLTPINQVEERSQPPPKVEISDVPQSETTDPNITDLYSKLSALSHDVINNRDKISTITKTTNKIIVEFENQHQEFVKAQHANSTITENIDKLHQKTSEIGYESDKKTTNLKSIIDDIVTKMDKQIEQIRTLSKTPTIEPIALPDFDKLFNDMKGNVQEVINENDTNYRKQFNYLKNELTSLKVALKDVSNKDIQIKETTPPPEMAPPPTIKAVEVPVEVPQVKEPEPPQEIIESPKSSPKVATFTTAPPVTKVEEEEEQPPVIVESPIRSHVPSSRKVYNHAEIQTDPAELEPIPVERVSFGTPIIMSMPNSIQTQFIIDRSPAPITYCRPFIRSNSVKLVTVRTNTPKYKEGDTKPLKPNKGVAEVVSETVVSNEQVVDEAEPIENVSVGVSPVPSRHSASVTPRVKFTDSATESSTKTVPMYKDYVDIDIQTDISVYSSMGTTPIPSRQHTATKETRQEQILPPPQPVQQPVQQTQTKEPLPTIDSDPETKFVKVEQEKKPEMPNYSNIDHPDMAYMEQYDTHAEKYIEPKKSSNLLQFNRSNSIQYLVLKHDLIKEEKISMQKSMSLERMLNLNIVGQSLPSQNIIINADPKDGFTKEDQDELVKRLTAASNPKRLDKFEQLLAQYHDEVSELESKISMLPFGTDKKIMDIEQILNRWIGNVQMIHRRVNELSDTMADVPKKKTMFVSMVEQKDGMISIPPSQKVEVPIDTKTETTTSAVMEPEIVIQMKRQVSTGEKRKPPELKLSFANNEMLNQAPKQQPQQKQFANTFELDVRPEDAMIGKGTISEQFQKCNERIEALKLVVTKFENDLYHIEHEVQEMKASQPDAETLKPIIEHHYHHARRSHSTDSSKKDKNTALGDSNPSSVTQSMENPPNPDSEEKEKQNEEKPNEEEEEEKKEEKTEEKKDENKPDMGERPHSPEKPKTPPKLEPAEILTSDEKNMLVYKIQFAPYFFIDQKPPEQTKSQEKNVASMVAALDTENITIPRYDEQIRIMRDALVDLRTNLQLIRQRYDERINQITTQQIEMNKTGDNAADSAALMSLKKNVDEKFDDFEGQFKFLRQEMYEFMKDRPERIIEKVKEVVVKNESDKKEKKEVTKKKHEKKEKPPPPPPPPPPELDVDFSIKKTKKLIGNIESPRVFKVNHLETLSSPDDSTDDSEVIIDEDNNPINIGGSRRSSFRPKQSSADDTSATSDSEEPESSDLPTRDDSKDQSSRTEGNTARKEDGHYVPQLIDEVSVYNALPKSDYTDKLVPMMVKMRDELKTYIDKVSSRNGKLEKVVRDKCAKDYVESFFRKMRVIIQATHEKVKTVVDALPQRITRTELEERLQNLAAPSIEKEAYAAQSNTAYSRCLFCGSKLPPGRTDLGNPEANGGKPIPPRSNIVNNEKGVVYKGRQSVGSIPTMAPLPPIGTKPKSPTSQSVKEEANDLLPKL</sequence>
<feature type="compositionally biased region" description="Basic and acidic residues" evidence="3">
    <location>
        <begin position="1313"/>
        <end position="1322"/>
    </location>
</feature>
<keyword evidence="2" id="KW-0175">Coiled coil</keyword>
<evidence type="ECO:0000313" key="5">
    <source>
        <dbReference type="Proteomes" id="UP000001542"/>
    </source>
</evidence>
<dbReference type="SMR" id="A2EK59"/>
<dbReference type="OrthoDB" id="10691183at2759"/>
<feature type="compositionally biased region" description="Polar residues" evidence="3">
    <location>
        <begin position="1085"/>
        <end position="1099"/>
    </location>
</feature>
<feature type="compositionally biased region" description="Basic and acidic residues" evidence="3">
    <location>
        <begin position="1072"/>
        <end position="1082"/>
    </location>
</feature>
<feature type="compositionally biased region" description="Basic and acidic residues" evidence="3">
    <location>
        <begin position="1105"/>
        <end position="1115"/>
    </location>
</feature>
<evidence type="ECO:0000256" key="2">
    <source>
        <dbReference type="SAM" id="Coils"/>
    </source>
</evidence>
<dbReference type="RefSeq" id="XP_001319175.1">
    <property type="nucleotide sequence ID" value="XM_001319140.1"/>
</dbReference>
<dbReference type="PANTHER" id="PTHR13037">
    <property type="entry name" value="FORMIN"/>
    <property type="match status" value="1"/>
</dbReference>
<feature type="compositionally biased region" description="Basic and acidic residues" evidence="3">
    <location>
        <begin position="1431"/>
        <end position="1454"/>
    </location>
</feature>